<dbReference type="PROSITE" id="PS50011">
    <property type="entry name" value="PROTEIN_KINASE_DOM"/>
    <property type="match status" value="1"/>
</dbReference>
<keyword evidence="14" id="KW-1185">Reference proteome</keyword>
<evidence type="ECO:0000256" key="10">
    <source>
        <dbReference type="PROSITE-ProRule" id="PRU10141"/>
    </source>
</evidence>
<dbReference type="GO" id="GO:0004674">
    <property type="term" value="F:protein serine/threonine kinase activity"/>
    <property type="evidence" value="ECO:0007669"/>
    <property type="project" value="UniProtKB-KW"/>
</dbReference>
<evidence type="ECO:0000313" key="13">
    <source>
        <dbReference type="EMBL" id="OMJ88081.1"/>
    </source>
</evidence>
<dbReference type="InterPro" id="IPR051131">
    <property type="entry name" value="NEK_Ser/Thr_kinase_NIMA"/>
</dbReference>
<dbReference type="EC" id="2.7.11.1" evidence="2"/>
<dbReference type="Proteomes" id="UP000187209">
    <property type="component" value="Unassembled WGS sequence"/>
</dbReference>
<dbReference type="Pfam" id="PF00069">
    <property type="entry name" value="Pkinase"/>
    <property type="match status" value="1"/>
</dbReference>
<dbReference type="InterPro" id="IPR008271">
    <property type="entry name" value="Ser/Thr_kinase_AS"/>
</dbReference>
<comment type="catalytic activity">
    <reaction evidence="9">
        <text>L-seryl-[protein] + ATP = O-phospho-L-seryl-[protein] + ADP + H(+)</text>
        <dbReference type="Rhea" id="RHEA:17989"/>
        <dbReference type="Rhea" id="RHEA-COMP:9863"/>
        <dbReference type="Rhea" id="RHEA-COMP:11604"/>
        <dbReference type="ChEBI" id="CHEBI:15378"/>
        <dbReference type="ChEBI" id="CHEBI:29999"/>
        <dbReference type="ChEBI" id="CHEBI:30616"/>
        <dbReference type="ChEBI" id="CHEBI:83421"/>
        <dbReference type="ChEBI" id="CHEBI:456216"/>
        <dbReference type="EC" id="2.7.11.1"/>
    </reaction>
</comment>
<keyword evidence="3" id="KW-0723">Serine/threonine-protein kinase</keyword>
<evidence type="ECO:0000256" key="2">
    <source>
        <dbReference type="ARBA" id="ARBA00012513"/>
    </source>
</evidence>
<evidence type="ECO:0000256" key="6">
    <source>
        <dbReference type="ARBA" id="ARBA00022777"/>
    </source>
</evidence>
<dbReference type="EMBL" id="MPUH01000160">
    <property type="protein sequence ID" value="OMJ88081.1"/>
    <property type="molecule type" value="Genomic_DNA"/>
</dbReference>
<sequence length="690" mass="78022">MSISDFEILSKLGEGAFSSVYKVRRKSDNQFYALKKVQLGSLKQKEKENALNEVRILASISHPNIIAYKEVFIDDSSNLLCIIMELAEGGDLLKKINDQKSSRSFFPENEILSTLVHVTQGLKILHDSKILHRDLKCANIFISREGVMKLGDLNVSKVNKRGLAYTQTGTPYYASPEVWKDQPYNSSSDIWSLGCVIYEMVALTPPFTASDMKGLYTKIIRGIYPDIPSQYSSDLSSIIKSLLQTNPSLRPNCDKILQLPLVQKYINIQLLPNLQKADLLSTIKFEPRMTNLKQKLPGPNYDNKNRGLSAHAKRPDIEIQQKRILSAKGRDRQVNAYDLKPGVKLGQEIYVREIQKVVCKPEVYEGKNQGKELKKQEIRGEIYEIGSKIIAGGRDLDKDKGSLNYIGIYQGDKYNQDNKLKNLPSGVSGAKNVENEIYSQKPSSRGDSYGPKALSRENSSQPRSASRENPTNLYNPSRPIAQIPYQQYINKPPSRDKPPVYIPPRELSSREKKPQSMQYAPSKDLVNYSKKISNSYDALINLPQQNEKPYNPIPQPIIPSSRDKISNPIYGGQDYISSKDKAQIPYNIINPPLKEKYSPFVPKNIPSSRENKPVIPQPGNRNGQVSREVRVPSREAEGVKKFNRIGAMVLQSPIQIVPKSLPKSNSNHDIRHQYMQKGVKQQVINPVWMR</sequence>
<proteinExistence type="inferred from homology"/>
<dbReference type="SUPFAM" id="SSF56112">
    <property type="entry name" value="Protein kinase-like (PK-like)"/>
    <property type="match status" value="1"/>
</dbReference>
<feature type="region of interest" description="Disordered" evidence="11">
    <location>
        <begin position="435"/>
        <end position="521"/>
    </location>
</feature>
<dbReference type="SMART" id="SM00220">
    <property type="entry name" value="S_TKc"/>
    <property type="match status" value="1"/>
</dbReference>
<organism evidence="13 14">
    <name type="scientific">Stentor coeruleus</name>
    <dbReference type="NCBI Taxonomy" id="5963"/>
    <lineage>
        <taxon>Eukaryota</taxon>
        <taxon>Sar</taxon>
        <taxon>Alveolata</taxon>
        <taxon>Ciliophora</taxon>
        <taxon>Postciliodesmatophora</taxon>
        <taxon>Heterotrichea</taxon>
        <taxon>Heterotrichida</taxon>
        <taxon>Stentoridae</taxon>
        <taxon>Stentor</taxon>
    </lineage>
</organism>
<reference evidence="13 14" key="1">
    <citation type="submission" date="2016-11" db="EMBL/GenBank/DDBJ databases">
        <title>The macronuclear genome of Stentor coeruleus: a giant cell with tiny introns.</title>
        <authorList>
            <person name="Slabodnick M."/>
            <person name="Ruby J.G."/>
            <person name="Reiff S.B."/>
            <person name="Swart E.C."/>
            <person name="Gosai S."/>
            <person name="Prabakaran S."/>
            <person name="Witkowska E."/>
            <person name="Larue G.E."/>
            <person name="Fisher S."/>
            <person name="Freeman R.M."/>
            <person name="Gunawardena J."/>
            <person name="Chu W."/>
            <person name="Stover N.A."/>
            <person name="Gregory B.D."/>
            <person name="Nowacki M."/>
            <person name="Derisi J."/>
            <person name="Roy S.W."/>
            <person name="Marshall W.F."/>
            <person name="Sood P."/>
        </authorList>
    </citation>
    <scope>NUCLEOTIDE SEQUENCE [LARGE SCALE GENOMIC DNA]</scope>
    <source>
        <strain evidence="13">WM001</strain>
    </source>
</reference>
<dbReference type="InterPro" id="IPR011009">
    <property type="entry name" value="Kinase-like_dom_sf"/>
</dbReference>
<dbReference type="PANTHER" id="PTHR44899">
    <property type="entry name" value="CAMK FAMILY PROTEIN KINASE"/>
    <property type="match status" value="1"/>
</dbReference>
<keyword evidence="7 10" id="KW-0067">ATP-binding</keyword>
<keyword evidence="6" id="KW-0418">Kinase</keyword>
<dbReference type="OrthoDB" id="248923at2759"/>
<evidence type="ECO:0000256" key="4">
    <source>
        <dbReference type="ARBA" id="ARBA00022679"/>
    </source>
</evidence>
<feature type="compositionally biased region" description="Polar residues" evidence="11">
    <location>
        <begin position="456"/>
        <end position="475"/>
    </location>
</feature>
<evidence type="ECO:0000256" key="11">
    <source>
        <dbReference type="SAM" id="MobiDB-lite"/>
    </source>
</evidence>
<dbReference type="InterPro" id="IPR000719">
    <property type="entry name" value="Prot_kinase_dom"/>
</dbReference>
<evidence type="ECO:0000256" key="3">
    <source>
        <dbReference type="ARBA" id="ARBA00022527"/>
    </source>
</evidence>
<comment type="caution">
    <text evidence="13">The sequence shown here is derived from an EMBL/GenBank/DDBJ whole genome shotgun (WGS) entry which is preliminary data.</text>
</comment>
<evidence type="ECO:0000256" key="9">
    <source>
        <dbReference type="ARBA" id="ARBA00048679"/>
    </source>
</evidence>
<evidence type="ECO:0000256" key="1">
    <source>
        <dbReference type="ARBA" id="ARBA00010886"/>
    </source>
</evidence>
<feature type="domain" description="Protein kinase" evidence="12">
    <location>
        <begin position="6"/>
        <end position="262"/>
    </location>
</feature>
<dbReference type="Gene3D" id="3.30.200.20">
    <property type="entry name" value="Phosphorylase Kinase, domain 1"/>
    <property type="match status" value="1"/>
</dbReference>
<dbReference type="PROSITE" id="PS00107">
    <property type="entry name" value="PROTEIN_KINASE_ATP"/>
    <property type="match status" value="1"/>
</dbReference>
<dbReference type="FunFam" id="3.30.200.20:FF:000097">
    <property type="entry name" value="Probable serine/threonine-protein kinase nek1"/>
    <property type="match status" value="1"/>
</dbReference>
<name>A0A1R2CGD2_9CILI</name>
<protein>
    <recommendedName>
        <fullName evidence="2">non-specific serine/threonine protein kinase</fullName>
        <ecNumber evidence="2">2.7.11.1</ecNumber>
    </recommendedName>
</protein>
<dbReference type="InterPro" id="IPR017441">
    <property type="entry name" value="Protein_kinase_ATP_BS"/>
</dbReference>
<comment type="similarity">
    <text evidence="1">Belongs to the protein kinase superfamily. NEK Ser/Thr protein kinase family. NIMA subfamily.</text>
</comment>
<evidence type="ECO:0000259" key="12">
    <source>
        <dbReference type="PROSITE" id="PS50011"/>
    </source>
</evidence>
<feature type="binding site" evidence="10">
    <location>
        <position position="35"/>
    </location>
    <ligand>
        <name>ATP</name>
        <dbReference type="ChEBI" id="CHEBI:30616"/>
    </ligand>
</feature>
<evidence type="ECO:0000256" key="7">
    <source>
        <dbReference type="ARBA" id="ARBA00022840"/>
    </source>
</evidence>
<feature type="compositionally biased region" description="Polar residues" evidence="11">
    <location>
        <begin position="437"/>
        <end position="446"/>
    </location>
</feature>
<evidence type="ECO:0000256" key="8">
    <source>
        <dbReference type="ARBA" id="ARBA00047899"/>
    </source>
</evidence>
<accession>A0A1R2CGD2</accession>
<dbReference type="PROSITE" id="PS00108">
    <property type="entry name" value="PROTEIN_KINASE_ST"/>
    <property type="match status" value="1"/>
</dbReference>
<evidence type="ECO:0000313" key="14">
    <source>
        <dbReference type="Proteomes" id="UP000187209"/>
    </source>
</evidence>
<feature type="region of interest" description="Disordered" evidence="11">
    <location>
        <begin position="606"/>
        <end position="628"/>
    </location>
</feature>
<keyword evidence="4" id="KW-0808">Transferase</keyword>
<dbReference type="AlphaFoldDB" id="A0A1R2CGD2"/>
<dbReference type="GO" id="GO:0005524">
    <property type="term" value="F:ATP binding"/>
    <property type="evidence" value="ECO:0007669"/>
    <property type="project" value="UniProtKB-UniRule"/>
</dbReference>
<keyword evidence="5 10" id="KW-0547">Nucleotide-binding</keyword>
<dbReference type="PANTHER" id="PTHR44899:SF6">
    <property type="entry name" value="SERINE_THREONINE PROTEIN KINASE"/>
    <property type="match status" value="1"/>
</dbReference>
<gene>
    <name evidence="13" type="ORF">SteCoe_10066</name>
</gene>
<evidence type="ECO:0000256" key="5">
    <source>
        <dbReference type="ARBA" id="ARBA00022741"/>
    </source>
</evidence>
<dbReference type="Gene3D" id="1.10.510.10">
    <property type="entry name" value="Transferase(Phosphotransferase) domain 1"/>
    <property type="match status" value="1"/>
</dbReference>
<comment type="catalytic activity">
    <reaction evidence="8">
        <text>L-threonyl-[protein] + ATP = O-phospho-L-threonyl-[protein] + ADP + H(+)</text>
        <dbReference type="Rhea" id="RHEA:46608"/>
        <dbReference type="Rhea" id="RHEA-COMP:11060"/>
        <dbReference type="Rhea" id="RHEA-COMP:11605"/>
        <dbReference type="ChEBI" id="CHEBI:15378"/>
        <dbReference type="ChEBI" id="CHEBI:30013"/>
        <dbReference type="ChEBI" id="CHEBI:30616"/>
        <dbReference type="ChEBI" id="CHEBI:61977"/>
        <dbReference type="ChEBI" id="CHEBI:456216"/>
        <dbReference type="EC" id="2.7.11.1"/>
    </reaction>
</comment>